<protein>
    <recommendedName>
        <fullName evidence="3 6">Arabinogalactan endo-beta-1,4-galactanase</fullName>
        <ecNumber evidence="3 6">3.2.1.89</ecNumber>
    </recommendedName>
</protein>
<dbReference type="PANTHER" id="PTHR34983">
    <property type="entry name" value="ARABINOGALACTAN ENDO-BETA-1,4-GALACTANASE A"/>
    <property type="match status" value="1"/>
</dbReference>
<dbReference type="SUPFAM" id="SSF51445">
    <property type="entry name" value="(Trans)glycosidases"/>
    <property type="match status" value="1"/>
</dbReference>
<feature type="chain" id="PRO_5026374442" description="Arabinogalactan endo-beta-1,4-galactanase" evidence="6">
    <location>
        <begin position="17"/>
        <end position="360"/>
    </location>
</feature>
<dbReference type="EC" id="3.2.1.89" evidence="3 6"/>
<evidence type="ECO:0000256" key="4">
    <source>
        <dbReference type="ARBA" id="ARBA00022801"/>
    </source>
</evidence>
<comment type="similarity">
    <text evidence="2 6">Belongs to the glycosyl hydrolase 53 family.</text>
</comment>
<feature type="signal peptide" evidence="6">
    <location>
        <begin position="1"/>
        <end position="16"/>
    </location>
</feature>
<organism evidence="7 8">
    <name type="scientific">Trichodelitschia bisporula</name>
    <dbReference type="NCBI Taxonomy" id="703511"/>
    <lineage>
        <taxon>Eukaryota</taxon>
        <taxon>Fungi</taxon>
        <taxon>Dikarya</taxon>
        <taxon>Ascomycota</taxon>
        <taxon>Pezizomycotina</taxon>
        <taxon>Dothideomycetes</taxon>
        <taxon>Dothideomycetes incertae sedis</taxon>
        <taxon>Phaeotrichales</taxon>
        <taxon>Phaeotrichaceae</taxon>
        <taxon>Trichodelitschia</taxon>
    </lineage>
</organism>
<name>A0A6G1HZ90_9PEZI</name>
<reference evidence="7" key="1">
    <citation type="journal article" date="2020" name="Stud. Mycol.">
        <title>101 Dothideomycetes genomes: a test case for predicting lifestyles and emergence of pathogens.</title>
        <authorList>
            <person name="Haridas S."/>
            <person name="Albert R."/>
            <person name="Binder M."/>
            <person name="Bloem J."/>
            <person name="Labutti K."/>
            <person name="Salamov A."/>
            <person name="Andreopoulos B."/>
            <person name="Baker S."/>
            <person name="Barry K."/>
            <person name="Bills G."/>
            <person name="Bluhm B."/>
            <person name="Cannon C."/>
            <person name="Castanera R."/>
            <person name="Culley D."/>
            <person name="Daum C."/>
            <person name="Ezra D."/>
            <person name="Gonzalez J."/>
            <person name="Henrissat B."/>
            <person name="Kuo A."/>
            <person name="Liang C."/>
            <person name="Lipzen A."/>
            <person name="Lutzoni F."/>
            <person name="Magnuson J."/>
            <person name="Mondo S."/>
            <person name="Nolan M."/>
            <person name="Ohm R."/>
            <person name="Pangilinan J."/>
            <person name="Park H.-J."/>
            <person name="Ramirez L."/>
            <person name="Alfaro M."/>
            <person name="Sun H."/>
            <person name="Tritt A."/>
            <person name="Yoshinaga Y."/>
            <person name="Zwiers L.-H."/>
            <person name="Turgeon B."/>
            <person name="Goodwin S."/>
            <person name="Spatafora J."/>
            <person name="Crous P."/>
            <person name="Grigoriev I."/>
        </authorList>
    </citation>
    <scope>NUCLEOTIDE SEQUENCE</scope>
    <source>
        <strain evidence="7">CBS 262.69</strain>
    </source>
</reference>
<keyword evidence="8" id="KW-1185">Reference proteome</keyword>
<keyword evidence="4 6" id="KW-0378">Hydrolase</keyword>
<dbReference type="GO" id="GO:0031218">
    <property type="term" value="F:arabinogalactan endo-1,4-beta-galactosidase activity"/>
    <property type="evidence" value="ECO:0007669"/>
    <property type="project" value="UniProtKB-EC"/>
</dbReference>
<proteinExistence type="inferred from homology"/>
<dbReference type="OrthoDB" id="110914at2759"/>
<dbReference type="Pfam" id="PF07745">
    <property type="entry name" value="Glyco_hydro_53"/>
    <property type="match status" value="1"/>
</dbReference>
<dbReference type="GO" id="GO:0045490">
    <property type="term" value="P:pectin catabolic process"/>
    <property type="evidence" value="ECO:0007669"/>
    <property type="project" value="TreeGrafter"/>
</dbReference>
<evidence type="ECO:0000313" key="7">
    <source>
        <dbReference type="EMBL" id="KAF2401254.1"/>
    </source>
</evidence>
<evidence type="ECO:0000313" key="8">
    <source>
        <dbReference type="Proteomes" id="UP000799640"/>
    </source>
</evidence>
<evidence type="ECO:0000256" key="6">
    <source>
        <dbReference type="RuleBase" id="RU361192"/>
    </source>
</evidence>
<keyword evidence="6" id="KW-0732">Signal</keyword>
<dbReference type="Gene3D" id="3.20.20.80">
    <property type="entry name" value="Glycosidases"/>
    <property type="match status" value="1"/>
</dbReference>
<dbReference type="PANTHER" id="PTHR34983:SF1">
    <property type="entry name" value="ARABINOGALACTAN ENDO-BETA-1,4-GALACTANASE A"/>
    <property type="match status" value="1"/>
</dbReference>
<evidence type="ECO:0000256" key="5">
    <source>
        <dbReference type="ARBA" id="ARBA00023295"/>
    </source>
</evidence>
<keyword evidence="5 6" id="KW-0326">Glycosidase</keyword>
<dbReference type="InterPro" id="IPR017853">
    <property type="entry name" value="GH"/>
</dbReference>
<sequence length="360" mass="39544">MLRFCFVLNLACAALAALTWKTQDISSLLVEEAKGVVYKSLEGSAHPLEALMKQGGANSAKIRVWVNPPDGNYNLNYALKLGKRAQAAGLAVVLNLHYSDTWADPGHQIKPAAWSNLGAEQLIAKVKNYTTEVLDAFFAAGLDVNLVGIGNEVRAGLLWPTAKYDQMGNIAKILTAASHAVRNSQYKSKAKVMIHLDRGYSWSTQEWFYDGIVKAGFNMRDVDVQGISFYPFWDPKESTFDNFRSCMTNMAKKYGKIIVVTETDWPTKCSQAGSNIPPSLRSIPFTPAGQVTWMQKVAEVVKAVPNGLGQGIMYWEPGWIDNASLGSKCEDGGTLFKGDWSNKSHPVAMAHPSINMFKAI</sequence>
<dbReference type="GO" id="GO:0015926">
    <property type="term" value="F:glucosidase activity"/>
    <property type="evidence" value="ECO:0007669"/>
    <property type="project" value="InterPro"/>
</dbReference>
<dbReference type="InterPro" id="IPR011683">
    <property type="entry name" value="Glyco_hydro_53"/>
</dbReference>
<gene>
    <name evidence="7" type="ORF">EJ06DRAFT_383961</name>
</gene>
<dbReference type="Proteomes" id="UP000799640">
    <property type="component" value="Unassembled WGS sequence"/>
</dbReference>
<accession>A0A6G1HZ90</accession>
<evidence type="ECO:0000256" key="2">
    <source>
        <dbReference type="ARBA" id="ARBA00010687"/>
    </source>
</evidence>
<dbReference type="AlphaFoldDB" id="A0A6G1HZ90"/>
<evidence type="ECO:0000256" key="1">
    <source>
        <dbReference type="ARBA" id="ARBA00001695"/>
    </source>
</evidence>
<comment type="catalytic activity">
    <reaction evidence="1 6">
        <text>The enzyme specifically hydrolyzes (1-&gt;4)-beta-D-galactosidic linkages in type I arabinogalactans.</text>
        <dbReference type="EC" id="3.2.1.89"/>
    </reaction>
</comment>
<evidence type="ECO:0000256" key="3">
    <source>
        <dbReference type="ARBA" id="ARBA00012556"/>
    </source>
</evidence>
<dbReference type="EMBL" id="ML996693">
    <property type="protein sequence ID" value="KAF2401254.1"/>
    <property type="molecule type" value="Genomic_DNA"/>
</dbReference>